<proteinExistence type="predicted"/>
<keyword evidence="1" id="KW-0732">Signal</keyword>
<evidence type="ECO:0000313" key="2">
    <source>
        <dbReference type="EMBL" id="KAJ7711961.1"/>
    </source>
</evidence>
<organism evidence="2 3">
    <name type="scientific">Mycena metata</name>
    <dbReference type="NCBI Taxonomy" id="1033252"/>
    <lineage>
        <taxon>Eukaryota</taxon>
        <taxon>Fungi</taxon>
        <taxon>Dikarya</taxon>
        <taxon>Basidiomycota</taxon>
        <taxon>Agaricomycotina</taxon>
        <taxon>Agaricomycetes</taxon>
        <taxon>Agaricomycetidae</taxon>
        <taxon>Agaricales</taxon>
        <taxon>Marasmiineae</taxon>
        <taxon>Mycenaceae</taxon>
        <taxon>Mycena</taxon>
    </lineage>
</organism>
<name>A0AAD7H4W9_9AGAR</name>
<dbReference type="EMBL" id="JARKIB010000379">
    <property type="protein sequence ID" value="KAJ7711961.1"/>
    <property type="molecule type" value="Genomic_DNA"/>
</dbReference>
<comment type="caution">
    <text evidence="2">The sequence shown here is derived from an EMBL/GenBank/DDBJ whole genome shotgun (WGS) entry which is preliminary data.</text>
</comment>
<reference evidence="2" key="1">
    <citation type="submission" date="2023-03" db="EMBL/GenBank/DDBJ databases">
        <title>Massive genome expansion in bonnet fungi (Mycena s.s.) driven by repeated elements and novel gene families across ecological guilds.</title>
        <authorList>
            <consortium name="Lawrence Berkeley National Laboratory"/>
            <person name="Harder C.B."/>
            <person name="Miyauchi S."/>
            <person name="Viragh M."/>
            <person name="Kuo A."/>
            <person name="Thoen E."/>
            <person name="Andreopoulos B."/>
            <person name="Lu D."/>
            <person name="Skrede I."/>
            <person name="Drula E."/>
            <person name="Henrissat B."/>
            <person name="Morin E."/>
            <person name="Kohler A."/>
            <person name="Barry K."/>
            <person name="LaButti K."/>
            <person name="Morin E."/>
            <person name="Salamov A."/>
            <person name="Lipzen A."/>
            <person name="Mereny Z."/>
            <person name="Hegedus B."/>
            <person name="Baldrian P."/>
            <person name="Stursova M."/>
            <person name="Weitz H."/>
            <person name="Taylor A."/>
            <person name="Grigoriev I.V."/>
            <person name="Nagy L.G."/>
            <person name="Martin F."/>
            <person name="Kauserud H."/>
        </authorList>
    </citation>
    <scope>NUCLEOTIDE SEQUENCE</scope>
    <source>
        <strain evidence="2">CBHHK182m</strain>
    </source>
</reference>
<accession>A0AAD7H4W9</accession>
<sequence>MDNLTLRLLGLFLAQWCRGRPCYHRSCITSELLPNSFSPHPLCIPMAIQRVSPFGLGVYSCRTARYYHGQY</sequence>
<evidence type="ECO:0000313" key="3">
    <source>
        <dbReference type="Proteomes" id="UP001215598"/>
    </source>
</evidence>
<feature type="signal peptide" evidence="1">
    <location>
        <begin position="1"/>
        <end position="19"/>
    </location>
</feature>
<dbReference type="Proteomes" id="UP001215598">
    <property type="component" value="Unassembled WGS sequence"/>
</dbReference>
<gene>
    <name evidence="2" type="ORF">B0H16DRAFT_1626594</name>
</gene>
<dbReference type="AlphaFoldDB" id="A0AAD7H4W9"/>
<feature type="chain" id="PRO_5041901438" description="Secreted protein" evidence="1">
    <location>
        <begin position="20"/>
        <end position="71"/>
    </location>
</feature>
<evidence type="ECO:0000256" key="1">
    <source>
        <dbReference type="SAM" id="SignalP"/>
    </source>
</evidence>
<keyword evidence="3" id="KW-1185">Reference proteome</keyword>
<evidence type="ECO:0008006" key="4">
    <source>
        <dbReference type="Google" id="ProtNLM"/>
    </source>
</evidence>
<protein>
    <recommendedName>
        <fullName evidence="4">Secreted protein</fullName>
    </recommendedName>
</protein>